<comment type="caution">
    <text evidence="17">The sequence shown here is derived from an EMBL/GenBank/DDBJ whole genome shotgun (WGS) entry which is preliminary data.</text>
</comment>
<accession>A0A6N9T6Y3</accession>
<dbReference type="InterPro" id="IPR036890">
    <property type="entry name" value="HATPase_C_sf"/>
</dbReference>
<evidence type="ECO:0000256" key="1">
    <source>
        <dbReference type="ARBA" id="ARBA00000085"/>
    </source>
</evidence>
<feature type="domain" description="Histidine kinase" evidence="14">
    <location>
        <begin position="793"/>
        <end position="1006"/>
    </location>
</feature>
<dbReference type="Pfam" id="PF02518">
    <property type="entry name" value="HATPase_c"/>
    <property type="match status" value="1"/>
</dbReference>
<feature type="transmembrane region" description="Helical" evidence="13">
    <location>
        <begin position="40"/>
        <end position="60"/>
    </location>
</feature>
<evidence type="ECO:0000256" key="9">
    <source>
        <dbReference type="ARBA" id="ARBA00022989"/>
    </source>
</evidence>
<evidence type="ECO:0000256" key="5">
    <source>
        <dbReference type="ARBA" id="ARBA00022553"/>
    </source>
</evidence>
<dbReference type="GO" id="GO:0022857">
    <property type="term" value="F:transmembrane transporter activity"/>
    <property type="evidence" value="ECO:0007669"/>
    <property type="project" value="InterPro"/>
</dbReference>
<comment type="catalytic activity">
    <reaction evidence="1">
        <text>ATP + protein L-histidine = ADP + protein N-phospho-L-histidine.</text>
        <dbReference type="EC" id="2.7.13.3"/>
    </reaction>
</comment>
<dbReference type="Pfam" id="PF00072">
    <property type="entry name" value="Response_reg"/>
    <property type="match status" value="1"/>
</dbReference>
<dbReference type="PROSITE" id="PS50283">
    <property type="entry name" value="NA_SOLUT_SYMP_3"/>
    <property type="match status" value="1"/>
</dbReference>
<feature type="transmembrane region" description="Helical" evidence="13">
    <location>
        <begin position="6"/>
        <end position="24"/>
    </location>
</feature>
<evidence type="ECO:0000256" key="4">
    <source>
        <dbReference type="ARBA" id="ARBA00012438"/>
    </source>
</evidence>
<evidence type="ECO:0000256" key="7">
    <source>
        <dbReference type="ARBA" id="ARBA00022692"/>
    </source>
</evidence>
<proteinExistence type="inferred from homology"/>
<dbReference type="NCBIfam" id="NF041832">
    <property type="entry name" value="near_NosP_CTERM"/>
    <property type="match status" value="1"/>
</dbReference>
<dbReference type="PANTHER" id="PTHR43047:SF9">
    <property type="entry name" value="HISTIDINE KINASE"/>
    <property type="match status" value="1"/>
</dbReference>
<dbReference type="InterPro" id="IPR035965">
    <property type="entry name" value="PAS-like_dom_sf"/>
</dbReference>
<dbReference type="InterPro" id="IPR004358">
    <property type="entry name" value="Sig_transdc_His_kin-like_C"/>
</dbReference>
<feature type="transmembrane region" description="Helical" evidence="13">
    <location>
        <begin position="412"/>
        <end position="433"/>
    </location>
</feature>
<dbReference type="SUPFAM" id="SSF55785">
    <property type="entry name" value="PYP-like sensor domain (PAS domain)"/>
    <property type="match status" value="1"/>
</dbReference>
<dbReference type="FunFam" id="3.30.565.10:FF:000049">
    <property type="entry name" value="Two-component sensor histidine kinase"/>
    <property type="match status" value="1"/>
</dbReference>
<dbReference type="PRINTS" id="PR00344">
    <property type="entry name" value="BCTRLSENSOR"/>
</dbReference>
<gene>
    <name evidence="17" type="ORF">GTK09_22320</name>
</gene>
<keyword evidence="12" id="KW-0175">Coiled coil</keyword>
<evidence type="ECO:0000256" key="13">
    <source>
        <dbReference type="SAM" id="Phobius"/>
    </source>
</evidence>
<evidence type="ECO:0000313" key="18">
    <source>
        <dbReference type="Proteomes" id="UP000469011"/>
    </source>
</evidence>
<dbReference type="InterPro" id="IPR011006">
    <property type="entry name" value="CheY-like_superfamily"/>
</dbReference>
<evidence type="ECO:0000256" key="8">
    <source>
        <dbReference type="ARBA" id="ARBA00022777"/>
    </source>
</evidence>
<keyword evidence="5 11" id="KW-0597">Phosphoprotein</keyword>
<evidence type="ECO:0000256" key="6">
    <source>
        <dbReference type="ARBA" id="ARBA00022679"/>
    </source>
</evidence>
<feature type="coiled-coil region" evidence="12">
    <location>
        <begin position="745"/>
        <end position="786"/>
    </location>
</feature>
<dbReference type="SUPFAM" id="SSF55874">
    <property type="entry name" value="ATPase domain of HSP90 chaperone/DNA topoisomerase II/histidine kinase"/>
    <property type="match status" value="1"/>
</dbReference>
<dbReference type="SMART" id="SM00387">
    <property type="entry name" value="HATPase_c"/>
    <property type="match status" value="1"/>
</dbReference>
<evidence type="ECO:0000259" key="14">
    <source>
        <dbReference type="PROSITE" id="PS50109"/>
    </source>
</evidence>
<evidence type="ECO:0000313" key="17">
    <source>
        <dbReference type="EMBL" id="NDW07157.1"/>
    </source>
</evidence>
<evidence type="ECO:0000259" key="16">
    <source>
        <dbReference type="PROSITE" id="PS50112"/>
    </source>
</evidence>
<dbReference type="InterPro" id="IPR036097">
    <property type="entry name" value="HisK_dim/P_sf"/>
</dbReference>
<dbReference type="InterPro" id="IPR038377">
    <property type="entry name" value="Na/Glc_symporter_sf"/>
</dbReference>
<feature type="transmembrane region" description="Helical" evidence="13">
    <location>
        <begin position="191"/>
        <end position="218"/>
    </location>
</feature>
<dbReference type="InterPro" id="IPR005467">
    <property type="entry name" value="His_kinase_dom"/>
</dbReference>
<dbReference type="SMART" id="SM00448">
    <property type="entry name" value="REC"/>
    <property type="match status" value="1"/>
</dbReference>
<dbReference type="Pfam" id="PF12860">
    <property type="entry name" value="PAS_7"/>
    <property type="match status" value="1"/>
</dbReference>
<dbReference type="Gene3D" id="1.20.1730.10">
    <property type="entry name" value="Sodium/glucose cotransporter"/>
    <property type="match status" value="1"/>
</dbReference>
<feature type="transmembrane region" description="Helical" evidence="13">
    <location>
        <begin position="281"/>
        <end position="306"/>
    </location>
</feature>
<evidence type="ECO:0000256" key="11">
    <source>
        <dbReference type="PROSITE-ProRule" id="PRU00169"/>
    </source>
</evidence>
<dbReference type="CDD" id="cd10322">
    <property type="entry name" value="SLC5sbd"/>
    <property type="match status" value="1"/>
</dbReference>
<dbReference type="InterPro" id="IPR001734">
    <property type="entry name" value="Na/solute_symporter"/>
</dbReference>
<dbReference type="InterPro" id="IPR000014">
    <property type="entry name" value="PAS"/>
</dbReference>
<comment type="similarity">
    <text evidence="3">Belongs to the sodium:solute symporter (SSF) (TC 2.A.21) family.</text>
</comment>
<name>A0A6N9T6Y3_9HYPH</name>
<evidence type="ECO:0000256" key="10">
    <source>
        <dbReference type="ARBA" id="ARBA00023136"/>
    </source>
</evidence>
<dbReference type="PROSITE" id="PS50110">
    <property type="entry name" value="RESPONSE_REGULATORY"/>
    <property type="match status" value="1"/>
</dbReference>
<dbReference type="SUPFAM" id="SSF52172">
    <property type="entry name" value="CheY-like"/>
    <property type="match status" value="1"/>
</dbReference>
<dbReference type="EC" id="2.7.13.3" evidence="4"/>
<dbReference type="CDD" id="cd00156">
    <property type="entry name" value="REC"/>
    <property type="match status" value="1"/>
</dbReference>
<dbReference type="Pfam" id="PF00474">
    <property type="entry name" value="SSF"/>
    <property type="match status" value="1"/>
</dbReference>
<dbReference type="InterPro" id="IPR003661">
    <property type="entry name" value="HisK_dim/P_dom"/>
</dbReference>
<dbReference type="FunFam" id="1.10.287.130:FF:000063">
    <property type="entry name" value="Hybrid sensor histidine kinase/response regulator"/>
    <property type="match status" value="1"/>
</dbReference>
<dbReference type="InterPro" id="IPR003594">
    <property type="entry name" value="HATPase_dom"/>
</dbReference>
<keyword evidence="7 13" id="KW-0812">Transmembrane</keyword>
<evidence type="ECO:0000259" key="15">
    <source>
        <dbReference type="PROSITE" id="PS50110"/>
    </source>
</evidence>
<feature type="transmembrane region" description="Helical" evidence="13">
    <location>
        <begin position="158"/>
        <end position="179"/>
    </location>
</feature>
<evidence type="ECO:0000256" key="12">
    <source>
        <dbReference type="SAM" id="Coils"/>
    </source>
</evidence>
<keyword evidence="18" id="KW-1185">Reference proteome</keyword>
<dbReference type="GO" id="GO:0000155">
    <property type="term" value="F:phosphorelay sensor kinase activity"/>
    <property type="evidence" value="ECO:0007669"/>
    <property type="project" value="InterPro"/>
</dbReference>
<keyword evidence="8" id="KW-0418">Kinase</keyword>
<keyword evidence="6" id="KW-0808">Transferase</keyword>
<feature type="modified residue" description="4-aspartylphosphate" evidence="11">
    <location>
        <position position="1081"/>
    </location>
</feature>
<dbReference type="Pfam" id="PF00512">
    <property type="entry name" value="HisKA"/>
    <property type="match status" value="1"/>
</dbReference>
<dbReference type="Gene3D" id="1.10.287.130">
    <property type="match status" value="1"/>
</dbReference>
<dbReference type="GO" id="GO:0005886">
    <property type="term" value="C:plasma membrane"/>
    <property type="evidence" value="ECO:0007669"/>
    <property type="project" value="TreeGrafter"/>
</dbReference>
<protein>
    <recommendedName>
        <fullName evidence="4">histidine kinase</fullName>
        <ecNumber evidence="4">2.7.13.3</ecNumber>
    </recommendedName>
</protein>
<dbReference type="PROSITE" id="PS50112">
    <property type="entry name" value="PAS"/>
    <property type="match status" value="1"/>
</dbReference>
<reference evidence="17 18" key="1">
    <citation type="submission" date="2020-01" db="EMBL/GenBank/DDBJ databases">
        <title>Jiella pacifica sp. nov.</title>
        <authorList>
            <person name="Xue Z."/>
            <person name="Zhu S."/>
            <person name="Chen J."/>
            <person name="Yang J."/>
        </authorList>
    </citation>
    <scope>NUCLEOTIDE SEQUENCE [LARGE SCALE GENOMIC DNA]</scope>
    <source>
        <strain evidence="17 18">40Bstr34</strain>
    </source>
</reference>
<feature type="domain" description="PAS" evidence="16">
    <location>
        <begin position="628"/>
        <end position="668"/>
    </location>
</feature>
<comment type="subcellular location">
    <subcellularLocation>
        <location evidence="2">Membrane</location>
        <topology evidence="2">Multi-pass membrane protein</topology>
    </subcellularLocation>
</comment>
<feature type="transmembrane region" description="Helical" evidence="13">
    <location>
        <begin position="440"/>
        <end position="463"/>
    </location>
</feature>
<dbReference type="SUPFAM" id="SSF47384">
    <property type="entry name" value="Homodimeric domain of signal transducing histidine kinase"/>
    <property type="match status" value="1"/>
</dbReference>
<organism evidence="17 18">
    <name type="scientific">Jiella pacifica</name>
    <dbReference type="NCBI Taxonomy" id="2696469"/>
    <lineage>
        <taxon>Bacteria</taxon>
        <taxon>Pseudomonadati</taxon>
        <taxon>Pseudomonadota</taxon>
        <taxon>Alphaproteobacteria</taxon>
        <taxon>Hyphomicrobiales</taxon>
        <taxon>Aurantimonadaceae</taxon>
        <taxon>Jiella</taxon>
    </lineage>
</organism>
<feature type="transmembrane region" description="Helical" evidence="13">
    <location>
        <begin position="66"/>
        <end position="86"/>
    </location>
</feature>
<dbReference type="Gene3D" id="3.30.565.10">
    <property type="entry name" value="Histidine kinase-like ATPase, C-terminal domain"/>
    <property type="match status" value="1"/>
</dbReference>
<dbReference type="GO" id="GO:0009927">
    <property type="term" value="F:histidine phosphotransfer kinase activity"/>
    <property type="evidence" value="ECO:0007669"/>
    <property type="project" value="TreeGrafter"/>
</dbReference>
<feature type="domain" description="Response regulatory" evidence="15">
    <location>
        <begin position="1030"/>
        <end position="1147"/>
    </location>
</feature>
<dbReference type="EMBL" id="JAAAMG010000024">
    <property type="protein sequence ID" value="NDW07157.1"/>
    <property type="molecule type" value="Genomic_DNA"/>
</dbReference>
<dbReference type="PANTHER" id="PTHR43047">
    <property type="entry name" value="TWO-COMPONENT HISTIDINE PROTEIN KINASE"/>
    <property type="match status" value="1"/>
</dbReference>
<dbReference type="Proteomes" id="UP000469011">
    <property type="component" value="Unassembled WGS sequence"/>
</dbReference>
<dbReference type="PROSITE" id="PS50109">
    <property type="entry name" value="HIS_KIN"/>
    <property type="match status" value="1"/>
</dbReference>
<evidence type="ECO:0000256" key="3">
    <source>
        <dbReference type="ARBA" id="ARBA00006434"/>
    </source>
</evidence>
<evidence type="ECO:0000256" key="2">
    <source>
        <dbReference type="ARBA" id="ARBA00004141"/>
    </source>
</evidence>
<dbReference type="Gene3D" id="3.30.450.20">
    <property type="entry name" value="PAS domain"/>
    <property type="match status" value="1"/>
</dbReference>
<sequence length="1154" mass="123852">MHSGLVALVAIAYLLLLFAVAWWGDRRAAARPAEASRPAVYALSLAVYCTSWTFLGSVGVAAREGFAFLAIYLGPILVFLLAPGFIERIVRHAKAEKITTVADFIGSRYGKSPAVAALATVIALVGTVPYISLQLKAISTSVATLVFHYRPNLDVPPLFGDLALLIATVLGLFAILFGTRHADATEHQDGLVLAVAMESLIKLGAFLAVGIWATFILFDPADLWHAATASLAVETAFATPFGGSFFASFGLSALAILLLPRQFHMTVVENRTRSEIRRARWLFPIYLVAINVFVVPIAAAGLIRLGPQFDADLYVLALPLSAGSDLLGLVAFIGALSAATAMVIVASVALSIMISNDLVLPWLLKRRDRSDASTGDETRIILRVRRSAILVIVFFGYVYYRSAGDGAGLASIGLLSFAAIAQLAPALIAGLYWKRANARGALAGLSAGIAIWALTLLLPTLGIDVLPLASPPQSGAGPWIDPLLFGVVLSLSANMGGLVLGSLSRPPKPLERIQAAVFADRDGFTAMPGRRTRADVRVADLKATIARYLGAQRMERAFSAFASSHDGSLDDRETADGRTINFSEQLLASAIGSASSRLVLSLLFERHADSSRTALQLLDDASEALQYNRDLLRIALDQVDQGLAVFDGDFCLTFWNRQFRDLIGLPPEFGQVGTPLTAVFDQLLRDGEIDAGEYAASFDQLTLPPAQRQIALRQSGRTIEMRVNTMPDGGLVATISDMTERVRRAAALREINETLEERVRRRTAELTAANRDLAEARRAAEAANLSKTRFLAAAGHDILQPLNAARLYASALEQRHGRSPGAELAGNIGSSLEAVEAIIGAVLDISRLDAGGMEAKPSEFQLQPLLKQIETDLRPLAEEKGLSLRFIETSVAVRSDRHLLRRLVQNLVSNAVKYTRQGKIVVGVRRRGPDRVDLEIADSGIGIPDDKLQTIYGEFVRLDEGTRTASGLGLGLSIVDRIARVLDHQLSAHSRHGRGTSFRVGLPLAEPKFEALASSASLRTPMGLTVDGTRVLCIDNDGAIRDGMKALLSGWGCRVEAFVSAGEAIAALSSSEFKPELALVDYHLDEGSDGLKAIAEIRRRLDPGLVAILITADRSATVRDQALALGVQVLTKPLKPASLRAAMASVLQRREAAE</sequence>
<dbReference type="CDD" id="cd00082">
    <property type="entry name" value="HisKA"/>
    <property type="match status" value="1"/>
</dbReference>
<dbReference type="RefSeq" id="WP_163465610.1">
    <property type="nucleotide sequence ID" value="NZ_JAAAMG010000024.1"/>
</dbReference>
<keyword evidence="9 13" id="KW-1133">Transmembrane helix</keyword>
<dbReference type="InterPro" id="IPR001789">
    <property type="entry name" value="Sig_transdc_resp-reg_receiver"/>
</dbReference>
<dbReference type="AlphaFoldDB" id="A0A6N9T6Y3"/>
<feature type="transmembrane region" description="Helical" evidence="13">
    <location>
        <begin position="380"/>
        <end position="400"/>
    </location>
</feature>
<feature type="transmembrane region" description="Helical" evidence="13">
    <location>
        <begin position="326"/>
        <end position="359"/>
    </location>
</feature>
<keyword evidence="10 13" id="KW-0472">Membrane</keyword>
<dbReference type="SMART" id="SM00388">
    <property type="entry name" value="HisKA"/>
    <property type="match status" value="1"/>
</dbReference>
<dbReference type="Gene3D" id="3.40.50.2300">
    <property type="match status" value="1"/>
</dbReference>
<feature type="transmembrane region" description="Helical" evidence="13">
    <location>
        <begin position="114"/>
        <end position="138"/>
    </location>
</feature>
<feature type="transmembrane region" description="Helical" evidence="13">
    <location>
        <begin position="238"/>
        <end position="260"/>
    </location>
</feature>